<gene>
    <name evidence="2" type="ORF">cgd5_30</name>
</gene>
<accession>Q5CS68</accession>
<feature type="compositionally biased region" description="Basic and acidic residues" evidence="1">
    <location>
        <begin position="14"/>
        <end position="27"/>
    </location>
</feature>
<sequence>MPSPPKSPTTDMVHTTEGEKVKSRFESKFQLGAQRTSLNSKVNSSNDSINSQTSNLGKLRARTSVSRRKQNVSKSKRRKTSLLKYTANERRLSRTNSPENRRFGTNSNTEGNDPNGSNGLQFTPILSSSDDRLI</sequence>
<dbReference type="Proteomes" id="UP000006726">
    <property type="component" value="Chromosome 5"/>
</dbReference>
<keyword evidence="3" id="KW-1185">Reference proteome</keyword>
<evidence type="ECO:0000313" key="3">
    <source>
        <dbReference type="Proteomes" id="UP000006726"/>
    </source>
</evidence>
<reference evidence="2 3" key="1">
    <citation type="journal article" date="2004" name="Science">
        <title>Complete genome sequence of the apicomplexan, Cryptosporidium parvum.</title>
        <authorList>
            <person name="Abrahamsen M.S."/>
            <person name="Templeton T.J."/>
            <person name="Enomoto S."/>
            <person name="Abrahante J.E."/>
            <person name="Zhu G."/>
            <person name="Lancto C.A."/>
            <person name="Deng M."/>
            <person name="Liu C."/>
            <person name="Widmer G."/>
            <person name="Tzipori S."/>
            <person name="Buck G.A."/>
            <person name="Xu P."/>
            <person name="Bankier A.T."/>
            <person name="Dear P.H."/>
            <person name="Konfortov B.A."/>
            <person name="Spriggs H.F."/>
            <person name="Iyer L."/>
            <person name="Anantharaman V."/>
            <person name="Aravind L."/>
            <person name="Kapur V."/>
        </authorList>
    </citation>
    <scope>NUCLEOTIDE SEQUENCE [LARGE SCALE GENOMIC DNA]</scope>
    <source>
        <strain evidence="3">Iowa II</strain>
    </source>
</reference>
<evidence type="ECO:0000313" key="2">
    <source>
        <dbReference type="EMBL" id="EAK88202.1"/>
    </source>
</evidence>
<feature type="region of interest" description="Disordered" evidence="1">
    <location>
        <begin position="1"/>
        <end position="134"/>
    </location>
</feature>
<dbReference type="RefSeq" id="XP_625968.1">
    <property type="nucleotide sequence ID" value="XM_625968.1"/>
</dbReference>
<evidence type="ECO:0000256" key="1">
    <source>
        <dbReference type="SAM" id="MobiDB-lite"/>
    </source>
</evidence>
<feature type="compositionally biased region" description="Polar residues" evidence="1">
    <location>
        <begin position="33"/>
        <end position="56"/>
    </location>
</feature>
<comment type="caution">
    <text evidence="2">The sequence shown here is derived from an EMBL/GenBank/DDBJ whole genome shotgun (WGS) entry which is preliminary data.</text>
</comment>
<organism evidence="2 3">
    <name type="scientific">Cryptosporidium parvum (strain Iowa II)</name>
    <dbReference type="NCBI Taxonomy" id="353152"/>
    <lineage>
        <taxon>Eukaryota</taxon>
        <taxon>Sar</taxon>
        <taxon>Alveolata</taxon>
        <taxon>Apicomplexa</taxon>
        <taxon>Conoidasida</taxon>
        <taxon>Coccidia</taxon>
        <taxon>Eucoccidiorida</taxon>
        <taxon>Eimeriorina</taxon>
        <taxon>Cryptosporidiidae</taxon>
        <taxon>Cryptosporidium</taxon>
    </lineage>
</organism>
<name>Q5CS68_CRYPI</name>
<feature type="compositionally biased region" description="Polar residues" evidence="1">
    <location>
        <begin position="94"/>
        <end position="128"/>
    </location>
</feature>
<dbReference type="AlphaFoldDB" id="Q5CS68"/>
<dbReference type="EMBL" id="AAEE01000007">
    <property type="protein sequence ID" value="EAK88202.1"/>
    <property type="molecule type" value="Genomic_DNA"/>
</dbReference>
<dbReference type="KEGG" id="cpv:cgd5_30"/>
<dbReference type="VEuPathDB" id="CryptoDB:cgd5_30"/>
<dbReference type="InParanoid" id="Q5CS68"/>
<feature type="compositionally biased region" description="Basic residues" evidence="1">
    <location>
        <begin position="59"/>
        <end position="81"/>
    </location>
</feature>
<proteinExistence type="predicted"/>
<dbReference type="GeneID" id="3373340"/>
<protein>
    <submittedName>
        <fullName evidence="2">Uncharacterized protein</fullName>
    </submittedName>
</protein>